<dbReference type="EMBL" id="CACVKT020001687">
    <property type="protein sequence ID" value="CAC5370338.1"/>
    <property type="molecule type" value="Genomic_DNA"/>
</dbReference>
<feature type="compositionally biased region" description="Basic and acidic residues" evidence="1">
    <location>
        <begin position="94"/>
        <end position="103"/>
    </location>
</feature>
<evidence type="ECO:0000313" key="3">
    <source>
        <dbReference type="Proteomes" id="UP000507470"/>
    </source>
</evidence>
<dbReference type="AlphaFoldDB" id="A0A6J8ALX0"/>
<dbReference type="Proteomes" id="UP000507470">
    <property type="component" value="Unassembled WGS sequence"/>
</dbReference>
<feature type="compositionally biased region" description="Basic and acidic residues" evidence="1">
    <location>
        <begin position="56"/>
        <end position="70"/>
    </location>
</feature>
<accession>A0A6J8ALX0</accession>
<keyword evidence="3" id="KW-1185">Reference proteome</keyword>
<feature type="compositionally biased region" description="Basic residues" evidence="1">
    <location>
        <begin position="26"/>
        <end position="37"/>
    </location>
</feature>
<gene>
    <name evidence="2" type="ORF">MCOR_9227</name>
</gene>
<organism evidence="2 3">
    <name type="scientific">Mytilus coruscus</name>
    <name type="common">Sea mussel</name>
    <dbReference type="NCBI Taxonomy" id="42192"/>
    <lineage>
        <taxon>Eukaryota</taxon>
        <taxon>Metazoa</taxon>
        <taxon>Spiralia</taxon>
        <taxon>Lophotrochozoa</taxon>
        <taxon>Mollusca</taxon>
        <taxon>Bivalvia</taxon>
        <taxon>Autobranchia</taxon>
        <taxon>Pteriomorphia</taxon>
        <taxon>Mytilida</taxon>
        <taxon>Mytiloidea</taxon>
        <taxon>Mytilidae</taxon>
        <taxon>Mytilinae</taxon>
        <taxon>Mytilus</taxon>
    </lineage>
</organism>
<sequence length="202" mass="23231">MLKRHEKLHNKDIIYLAGQSVVPVRRIGRQTTKKKKPTPQNSQIRKKAKPTVILEQQKKQSFTEEEDRRSSQSRHHNRREVTVDVTEPTGVCPFEEHLQDDSSRSSSSLNSPCRVTSNTIVSQGLAENKISIPREIGQHLEYYDEDKRLPILMRECKGVKTREALNFMIIEDNLDKDNISTIVPTNIKQNVSFLVDTKRIGS</sequence>
<evidence type="ECO:0000256" key="1">
    <source>
        <dbReference type="SAM" id="MobiDB-lite"/>
    </source>
</evidence>
<name>A0A6J8ALX0_MYTCO</name>
<reference evidence="2 3" key="1">
    <citation type="submission" date="2020-06" db="EMBL/GenBank/DDBJ databases">
        <authorList>
            <person name="Li R."/>
            <person name="Bekaert M."/>
        </authorList>
    </citation>
    <scope>NUCLEOTIDE SEQUENCE [LARGE SCALE GENOMIC DNA]</scope>
    <source>
        <strain evidence="3">wild</strain>
    </source>
</reference>
<protein>
    <submittedName>
        <fullName evidence="2">Uncharacterized protein</fullName>
    </submittedName>
</protein>
<proteinExistence type="predicted"/>
<feature type="region of interest" description="Disordered" evidence="1">
    <location>
        <begin position="26"/>
        <end position="114"/>
    </location>
</feature>
<evidence type="ECO:0000313" key="2">
    <source>
        <dbReference type="EMBL" id="CAC5370338.1"/>
    </source>
</evidence>